<accession>A0A8J9Y075</accession>
<evidence type="ECO:0000256" key="2">
    <source>
        <dbReference type="ARBA" id="ARBA00022723"/>
    </source>
</evidence>
<evidence type="ECO:0000256" key="1">
    <source>
        <dbReference type="ARBA" id="ARBA00004123"/>
    </source>
</evidence>
<feature type="non-terminal residue" evidence="7">
    <location>
        <position position="286"/>
    </location>
</feature>
<gene>
    <name evidence="7" type="ORF">BINO364_LOCUS1195</name>
</gene>
<evidence type="ECO:0000256" key="4">
    <source>
        <dbReference type="ARBA" id="ARBA00022833"/>
    </source>
</evidence>
<dbReference type="InterPro" id="IPR008906">
    <property type="entry name" value="HATC_C_dom"/>
</dbReference>
<evidence type="ECO:0000313" key="7">
    <source>
        <dbReference type="EMBL" id="CAH0714114.1"/>
    </source>
</evidence>
<keyword evidence="5" id="KW-0539">Nucleus</keyword>
<keyword evidence="2" id="KW-0479">Metal-binding</keyword>
<organism evidence="7 8">
    <name type="scientific">Brenthis ino</name>
    <name type="common">lesser marbled fritillary</name>
    <dbReference type="NCBI Taxonomy" id="405034"/>
    <lineage>
        <taxon>Eukaryota</taxon>
        <taxon>Metazoa</taxon>
        <taxon>Ecdysozoa</taxon>
        <taxon>Arthropoda</taxon>
        <taxon>Hexapoda</taxon>
        <taxon>Insecta</taxon>
        <taxon>Pterygota</taxon>
        <taxon>Neoptera</taxon>
        <taxon>Endopterygota</taxon>
        <taxon>Lepidoptera</taxon>
        <taxon>Glossata</taxon>
        <taxon>Ditrysia</taxon>
        <taxon>Papilionoidea</taxon>
        <taxon>Nymphalidae</taxon>
        <taxon>Heliconiinae</taxon>
        <taxon>Argynnini</taxon>
        <taxon>Brenthis</taxon>
    </lineage>
</organism>
<dbReference type="GO" id="GO:0008270">
    <property type="term" value="F:zinc ion binding"/>
    <property type="evidence" value="ECO:0007669"/>
    <property type="project" value="UniProtKB-KW"/>
</dbReference>
<proteinExistence type="predicted"/>
<protein>
    <recommendedName>
        <fullName evidence="6">HAT C-terminal dimerisation domain-containing protein</fullName>
    </recommendedName>
</protein>
<keyword evidence="3" id="KW-0863">Zinc-finger</keyword>
<evidence type="ECO:0000256" key="3">
    <source>
        <dbReference type="ARBA" id="ARBA00022771"/>
    </source>
</evidence>
<name>A0A8J9Y075_9NEOP</name>
<dbReference type="Pfam" id="PF05699">
    <property type="entry name" value="Dimer_Tnp_hAT"/>
    <property type="match status" value="1"/>
</dbReference>
<dbReference type="InterPro" id="IPR012337">
    <property type="entry name" value="RNaseH-like_sf"/>
</dbReference>
<dbReference type="AlphaFoldDB" id="A0A8J9Y075"/>
<keyword evidence="8" id="KW-1185">Reference proteome</keyword>
<dbReference type="SUPFAM" id="SSF140996">
    <property type="entry name" value="Hermes dimerisation domain"/>
    <property type="match status" value="1"/>
</dbReference>
<dbReference type="InterPro" id="IPR052035">
    <property type="entry name" value="ZnF_BED_domain_contain"/>
</dbReference>
<dbReference type="GO" id="GO:0005634">
    <property type="term" value="C:nucleus"/>
    <property type="evidence" value="ECO:0007669"/>
    <property type="project" value="UniProtKB-SubCell"/>
</dbReference>
<dbReference type="PANTHER" id="PTHR46481:SF10">
    <property type="entry name" value="ZINC FINGER BED DOMAIN-CONTAINING PROTEIN 39"/>
    <property type="match status" value="1"/>
</dbReference>
<sequence length="286" mass="32572">MDGFTQRPLPPNKKIKIDQQLITMIAKEYHPLNIVNDTEFKKFVALLNSSYSLPTRKTLSESLLPQRYLQLKEQVKNEISKAPAVCITTDSWTSYNNESFIAITAHYIDLEAVESNTLYAESTILDPRFKGKGFCDESKYERALASLKLKVGAMRIHAPESTPIRTEPIPIPSSSTNKEPSIWSDFDEEVASLVPENSTAAGIVEVDKYIQEPILHRLEDPLLWWHTRKSVYPLLYQYILKRLNIVATSVPCERIFSKAGLTLTDRRRRLKAAKVSMLLFIGSNLK</sequence>
<dbReference type="SUPFAM" id="SSF53098">
    <property type="entry name" value="Ribonuclease H-like"/>
    <property type="match status" value="1"/>
</dbReference>
<comment type="subcellular location">
    <subcellularLocation>
        <location evidence="1">Nucleus</location>
    </subcellularLocation>
</comment>
<dbReference type="PANTHER" id="PTHR46481">
    <property type="entry name" value="ZINC FINGER BED DOMAIN-CONTAINING PROTEIN 4"/>
    <property type="match status" value="1"/>
</dbReference>
<dbReference type="Proteomes" id="UP000838878">
    <property type="component" value="Chromosome 1"/>
</dbReference>
<dbReference type="GO" id="GO:0046983">
    <property type="term" value="F:protein dimerization activity"/>
    <property type="evidence" value="ECO:0007669"/>
    <property type="project" value="InterPro"/>
</dbReference>
<feature type="domain" description="HAT C-terminal dimerisation" evidence="6">
    <location>
        <begin position="205"/>
        <end position="285"/>
    </location>
</feature>
<dbReference type="EMBL" id="OV170221">
    <property type="protein sequence ID" value="CAH0714114.1"/>
    <property type="molecule type" value="Genomic_DNA"/>
</dbReference>
<reference evidence="7" key="1">
    <citation type="submission" date="2021-12" db="EMBL/GenBank/DDBJ databases">
        <authorList>
            <person name="Martin H S."/>
        </authorList>
    </citation>
    <scope>NUCLEOTIDE SEQUENCE</scope>
</reference>
<keyword evidence="4" id="KW-0862">Zinc</keyword>
<evidence type="ECO:0000313" key="8">
    <source>
        <dbReference type="Proteomes" id="UP000838878"/>
    </source>
</evidence>
<dbReference type="OrthoDB" id="1607513at2759"/>
<evidence type="ECO:0000259" key="6">
    <source>
        <dbReference type="Pfam" id="PF05699"/>
    </source>
</evidence>
<evidence type="ECO:0000256" key="5">
    <source>
        <dbReference type="ARBA" id="ARBA00023242"/>
    </source>
</evidence>